<dbReference type="RefSeq" id="WP_090733271.1">
    <property type="nucleotide sequence ID" value="NZ_FOHO01000003.1"/>
</dbReference>
<gene>
    <name evidence="1" type="ORF">SAMN04489858_103276</name>
</gene>
<dbReference type="OrthoDB" id="7060708at2"/>
<protein>
    <recommendedName>
        <fullName evidence="3">Tetratricopeptide repeat-containing protein</fullName>
    </recommendedName>
</protein>
<dbReference type="EMBL" id="FOHO01000003">
    <property type="protein sequence ID" value="SET17575.1"/>
    <property type="molecule type" value="Genomic_DNA"/>
</dbReference>
<dbReference type="Gene3D" id="1.25.40.10">
    <property type="entry name" value="Tetratricopeptide repeat domain"/>
    <property type="match status" value="1"/>
</dbReference>
<proteinExistence type="predicted"/>
<evidence type="ECO:0000313" key="1">
    <source>
        <dbReference type="EMBL" id="SET17575.1"/>
    </source>
</evidence>
<evidence type="ECO:0008006" key="3">
    <source>
        <dbReference type="Google" id="ProtNLM"/>
    </source>
</evidence>
<sequence>MRVTQQAPIVGFRRDRIGARLIGLLNVLRLGQIYEAEAVYLWLADPTGHYPELADPHDFLCGDFIDRHIRIVGGMPDLTGRSNLSALAMTVDAASFRQRLARGELFHSDAAFEMTCLLGESRDEAHRQAVRIAADLPLAPRLAERLAEGRRRLAEWAGDRGAIRALHLRRGDLLDGDPWSLSSWPAKYVPDEFCRVWIDQQPGPVVVFTDTPAATAHLAQGDPRVVPVDQVLDLDGLNAAERDMLEVLVMAGATRIGAPGGSAFSRAALTIGHAQLDSLPRSLPPQENQDAHQALLDRVISRPDSFLCSGDLAQSAQHALHHAITTGQGAALADALAAMSDAAARHPFLYRIAAVSALHAGRHDTARDVAARALAAPNLVPRDTRECQQVQDTVGVIGDPQSPASLDAFLLACFGEKAHHRPVRDMMAAALFGQPGSTALRLLMLPGWQAQDLAERAEAAVPPLWSYLGDWEELLDDVTARQPLREMPDLHRKMLQSGRDGLIADEAFASGAAPDTPRDAYGTARIGLAASALSLHGRYARALRLLHWLDEVQPGDAMINKRLADTCFRLGNADLGFEFLGAALDAMPDNVLLHLSMARRAAVAGRAAQALDRLEQAAGLLQAPRLLQRQGRRVRQALAA</sequence>
<dbReference type="Proteomes" id="UP000199180">
    <property type="component" value="Unassembled WGS sequence"/>
</dbReference>
<dbReference type="STRING" id="364199.SAMN04489858_103276"/>
<keyword evidence="2" id="KW-1185">Reference proteome</keyword>
<reference evidence="1 2" key="1">
    <citation type="submission" date="2016-10" db="EMBL/GenBank/DDBJ databases">
        <authorList>
            <person name="de Groot N.N."/>
        </authorList>
    </citation>
    <scope>NUCLEOTIDE SEQUENCE [LARGE SCALE GENOMIC DNA]</scope>
    <source>
        <strain evidence="1 2">DSM 17862</strain>
    </source>
</reference>
<organism evidence="1 2">
    <name type="scientific">Paracoccus homiensis</name>
    <dbReference type="NCBI Taxonomy" id="364199"/>
    <lineage>
        <taxon>Bacteria</taxon>
        <taxon>Pseudomonadati</taxon>
        <taxon>Pseudomonadota</taxon>
        <taxon>Alphaproteobacteria</taxon>
        <taxon>Rhodobacterales</taxon>
        <taxon>Paracoccaceae</taxon>
        <taxon>Paracoccus</taxon>
    </lineage>
</organism>
<dbReference type="AlphaFoldDB" id="A0A1I0CDE4"/>
<accession>A0A1I0CDE4</accession>
<dbReference type="SUPFAM" id="SSF48452">
    <property type="entry name" value="TPR-like"/>
    <property type="match status" value="1"/>
</dbReference>
<name>A0A1I0CDE4_9RHOB</name>
<evidence type="ECO:0000313" key="2">
    <source>
        <dbReference type="Proteomes" id="UP000199180"/>
    </source>
</evidence>
<dbReference type="InterPro" id="IPR011990">
    <property type="entry name" value="TPR-like_helical_dom_sf"/>
</dbReference>